<reference evidence="2 3" key="1">
    <citation type="submission" date="2016-07" db="EMBL/GenBank/DDBJ databases">
        <title>A clinical isolate of carbapenem-resistant Streptococcus oralis with altered penicillin binding proteins.</title>
        <authorList>
            <person name="Kanji J.N."/>
            <person name="Bharat A."/>
            <person name="Naidu P."/>
            <person name="Martin I."/>
            <person name="Mulvey M.R."/>
            <person name="Panaro C.D."/>
        </authorList>
    </citation>
    <scope>NUCLEOTIDE SEQUENCE [LARGE SCALE GENOMIC DNA]</scope>
    <source>
        <strain evidence="2 3">SC15-3744</strain>
    </source>
</reference>
<evidence type="ECO:0000256" key="1">
    <source>
        <dbReference type="SAM" id="MobiDB-lite"/>
    </source>
</evidence>
<feature type="compositionally biased region" description="Basic and acidic residues" evidence="1">
    <location>
        <begin position="45"/>
        <end position="66"/>
    </location>
</feature>
<evidence type="ECO:0000313" key="3">
    <source>
        <dbReference type="Proteomes" id="UP000183671"/>
    </source>
</evidence>
<evidence type="ECO:0000313" key="2">
    <source>
        <dbReference type="EMBL" id="OJG01722.1"/>
    </source>
</evidence>
<dbReference type="Proteomes" id="UP000183671">
    <property type="component" value="Unassembled WGS sequence"/>
</dbReference>
<accession>A0A1L8Q2H9</accession>
<dbReference type="RefSeq" id="WP_049506193.1">
    <property type="nucleotide sequence ID" value="NZ_JALDVK010000010.1"/>
</dbReference>
<name>A0A1L8Q2H9_STROR</name>
<sequence>MSGDTSLGYVVANKFSMDPKKRQQIFAKCKKDDENLEKRKKEILEKYANKQDKPKSRKNDSKGSESHKRKAKS</sequence>
<protein>
    <submittedName>
        <fullName evidence="2">Uncharacterized protein</fullName>
    </submittedName>
</protein>
<comment type="caution">
    <text evidence="2">The sequence shown here is derived from an EMBL/GenBank/DDBJ whole genome shotgun (WGS) entry which is preliminary data.</text>
</comment>
<dbReference type="EMBL" id="MBDM01000011">
    <property type="protein sequence ID" value="OJG01722.1"/>
    <property type="molecule type" value="Genomic_DNA"/>
</dbReference>
<organism evidence="2 3">
    <name type="scientific">Streptococcus oralis</name>
    <dbReference type="NCBI Taxonomy" id="1303"/>
    <lineage>
        <taxon>Bacteria</taxon>
        <taxon>Bacillati</taxon>
        <taxon>Bacillota</taxon>
        <taxon>Bacilli</taxon>
        <taxon>Lactobacillales</taxon>
        <taxon>Streptococcaceae</taxon>
        <taxon>Streptococcus</taxon>
    </lineage>
</organism>
<dbReference type="AlphaFoldDB" id="A0A1L8Q2H9"/>
<feature type="region of interest" description="Disordered" evidence="1">
    <location>
        <begin position="45"/>
        <end position="73"/>
    </location>
</feature>
<proteinExistence type="predicted"/>
<gene>
    <name evidence="2" type="ORF">BBP19_08720</name>
</gene>